<organism evidence="3 4">
    <name type="scientific">Actinomadura rayongensis</name>
    <dbReference type="NCBI Taxonomy" id="1429076"/>
    <lineage>
        <taxon>Bacteria</taxon>
        <taxon>Bacillati</taxon>
        <taxon>Actinomycetota</taxon>
        <taxon>Actinomycetes</taxon>
        <taxon>Streptosporangiales</taxon>
        <taxon>Thermomonosporaceae</taxon>
        <taxon>Actinomadura</taxon>
    </lineage>
</organism>
<proteinExistence type="predicted"/>
<keyword evidence="2" id="KW-0732">Signal</keyword>
<accession>A0A6I4W7E3</accession>
<feature type="compositionally biased region" description="Basic and acidic residues" evidence="1">
    <location>
        <begin position="146"/>
        <end position="172"/>
    </location>
</feature>
<name>A0A6I4W7E3_9ACTN</name>
<evidence type="ECO:0000313" key="3">
    <source>
        <dbReference type="EMBL" id="MXQ63074.1"/>
    </source>
</evidence>
<comment type="caution">
    <text evidence="3">The sequence shown here is derived from an EMBL/GenBank/DDBJ whole genome shotgun (WGS) entry which is preliminary data.</text>
</comment>
<keyword evidence="4" id="KW-1185">Reference proteome</keyword>
<feature type="compositionally biased region" description="Basic and acidic residues" evidence="1">
    <location>
        <begin position="81"/>
        <end position="90"/>
    </location>
</feature>
<feature type="region of interest" description="Disordered" evidence="1">
    <location>
        <begin position="66"/>
        <end position="90"/>
    </location>
</feature>
<evidence type="ECO:0000256" key="2">
    <source>
        <dbReference type="SAM" id="SignalP"/>
    </source>
</evidence>
<dbReference type="PROSITE" id="PS51257">
    <property type="entry name" value="PROKAR_LIPOPROTEIN"/>
    <property type="match status" value="1"/>
</dbReference>
<feature type="signal peptide" evidence="2">
    <location>
        <begin position="1"/>
        <end position="19"/>
    </location>
</feature>
<feature type="compositionally biased region" description="Basic and acidic residues" evidence="1">
    <location>
        <begin position="129"/>
        <end position="138"/>
    </location>
</feature>
<feature type="chain" id="PRO_5039168151" evidence="2">
    <location>
        <begin position="20"/>
        <end position="172"/>
    </location>
</feature>
<protein>
    <submittedName>
        <fullName evidence="3">Uncharacterized protein</fullName>
    </submittedName>
</protein>
<dbReference type="OrthoDB" id="7949713at2"/>
<feature type="region of interest" description="Disordered" evidence="1">
    <location>
        <begin position="129"/>
        <end position="172"/>
    </location>
</feature>
<gene>
    <name evidence="3" type="ORF">GQ466_03400</name>
</gene>
<evidence type="ECO:0000256" key="1">
    <source>
        <dbReference type="SAM" id="MobiDB-lite"/>
    </source>
</evidence>
<dbReference type="EMBL" id="WUTW01000001">
    <property type="protein sequence ID" value="MXQ63074.1"/>
    <property type="molecule type" value="Genomic_DNA"/>
</dbReference>
<evidence type="ECO:0000313" key="4">
    <source>
        <dbReference type="Proteomes" id="UP000431901"/>
    </source>
</evidence>
<dbReference type="Proteomes" id="UP000431901">
    <property type="component" value="Unassembled WGS sequence"/>
</dbReference>
<dbReference type="AlphaFoldDB" id="A0A6I4W7E3"/>
<dbReference type="RefSeq" id="WP_161101279.1">
    <property type="nucleotide sequence ID" value="NZ_JBHLYI010000002.1"/>
</dbReference>
<reference evidence="3 4" key="1">
    <citation type="submission" date="2019-12" db="EMBL/GenBank/DDBJ databases">
        <title>Nocardia macrotermitis sp. nov. and Nocardia aurantia sp. nov., isolated from the gut of the fungus growing-termite Macrotermes natalensis.</title>
        <authorList>
            <person name="Christine B."/>
            <person name="Rene B."/>
        </authorList>
    </citation>
    <scope>NUCLEOTIDE SEQUENCE [LARGE SCALE GENOMIC DNA]</scope>
    <source>
        <strain evidence="3 4">DSM 102126</strain>
    </source>
</reference>
<sequence>MRTRTLFAAALLPAVLTLAACGNDAKNDGVASVNGGKASGTASAKATLSQEEAQLKFAQCMRKYGVQVSDPDPNNPGKITVKGDKGSGAKMDEAQKNCQQYLQAGGMGKRKPTAKELDQMVKMAQCLREHGLDAKDPGPDGGMRMSVKEGMDPKKVEQAQKECQQKYPEIRQ</sequence>